<gene>
    <name evidence="1" type="ORF">WH297_24070</name>
</gene>
<reference evidence="1 2" key="1">
    <citation type="submission" date="2023-12" db="EMBL/GenBank/DDBJ databases">
        <title>Gut-associated functions are favored during microbiome assembly across C. elegans life.</title>
        <authorList>
            <person name="Zimmermann J."/>
        </authorList>
    </citation>
    <scope>NUCLEOTIDE SEQUENCE [LARGE SCALE GENOMIC DNA]</scope>
    <source>
        <strain evidence="1 2">MYb71</strain>
    </source>
</reference>
<comment type="caution">
    <text evidence="1">The sequence shown here is derived from an EMBL/GenBank/DDBJ whole genome shotgun (WGS) entry which is preliminary data.</text>
</comment>
<dbReference type="RefSeq" id="WP_339561761.1">
    <property type="nucleotide sequence ID" value="NZ_JBBGZH010000002.1"/>
</dbReference>
<organism evidence="1 2">
    <name type="scientific">Ochrobactrum vermis</name>
    <dbReference type="NCBI Taxonomy" id="1827297"/>
    <lineage>
        <taxon>Bacteria</taxon>
        <taxon>Pseudomonadati</taxon>
        <taxon>Pseudomonadota</taxon>
        <taxon>Alphaproteobacteria</taxon>
        <taxon>Hyphomicrobiales</taxon>
        <taxon>Brucellaceae</taxon>
        <taxon>Brucella/Ochrobactrum group</taxon>
        <taxon>Ochrobactrum</taxon>
    </lineage>
</organism>
<sequence length="49" mass="5294">MKLRNSDTTSTSWSAHPSAAINSLAISRSPEGTGWRGDFNGEKKAIFIV</sequence>
<keyword evidence="2" id="KW-1185">Reference proteome</keyword>
<name>A0ABU8PKL0_9HYPH</name>
<proteinExistence type="predicted"/>
<evidence type="ECO:0000313" key="1">
    <source>
        <dbReference type="EMBL" id="MEJ5022793.1"/>
    </source>
</evidence>
<dbReference type="EMBL" id="JBBGZH010000002">
    <property type="protein sequence ID" value="MEJ5022793.1"/>
    <property type="molecule type" value="Genomic_DNA"/>
</dbReference>
<evidence type="ECO:0000313" key="2">
    <source>
        <dbReference type="Proteomes" id="UP001375812"/>
    </source>
</evidence>
<accession>A0ABU8PKL0</accession>
<protein>
    <submittedName>
        <fullName evidence="1">Uncharacterized protein</fullName>
    </submittedName>
</protein>
<dbReference type="Proteomes" id="UP001375812">
    <property type="component" value="Unassembled WGS sequence"/>
</dbReference>